<feature type="transmembrane region" description="Helical" evidence="9">
    <location>
        <begin position="361"/>
        <end position="382"/>
    </location>
</feature>
<sequence length="532" mass="55241">MLKTLLRSLLPAALLAVAVIIGVPTTASAHAVLVDSTPRDGARLDRLPRQVVLRFDEPVQIAPDAARVITGSGERVDDGDPQLTDQGHTVIIGLRRDPIGHPASYLVSWQVVSADSHPVNGSLRFGVGREPAPAPGGGSGGRSAAIIAGFGTGLGYAGLVAALGSLAAGLLLWPSALRSRRLIPLIIGGTAAIVAGGIVELATEAVELESLAAVLSGVGRLLIPRMIIALALLPLSLELLTRARNRVRSNGWLLGVWGAVAVGLVVIIAAHGHALTGSDRLLTLVATTGHLIGMSGWLGGLSVLILVVLPRLRAHPAAAGRTIRGWSRFAFGCVAILIISGELLAWRQIQPIEALWRTPFGVILLIKLGLIAVALVLGRLTSRYAGRVRSGARVRLLLGVEVATTVLIIAAATVLSATPPARDTYGPPTTSVISYPTGELQVSIDPTRRGPQQITVTAESASGDPARLAALSGRLSSADAGVSAIDVHFVPSGDHWQSTDATAPLPGVWTLQLVARPPGAKAYVTALDYRVW</sequence>
<protein>
    <recommendedName>
        <fullName evidence="15">Copper transport protein</fullName>
    </recommendedName>
</protein>
<feature type="transmembrane region" description="Helical" evidence="9">
    <location>
        <begin position="182"/>
        <end position="202"/>
    </location>
</feature>
<dbReference type="AlphaFoldDB" id="A0A516PZ25"/>
<name>A0A516PZ25_9ACTN</name>
<dbReference type="EMBL" id="CP041692">
    <property type="protein sequence ID" value="QDP96418.1"/>
    <property type="molecule type" value="Genomic_DNA"/>
</dbReference>
<evidence type="ECO:0000259" key="11">
    <source>
        <dbReference type="Pfam" id="PF04234"/>
    </source>
</evidence>
<dbReference type="PANTHER" id="PTHR34820:SF4">
    <property type="entry name" value="INNER MEMBRANE PROTEIN YEBZ"/>
    <property type="match status" value="1"/>
</dbReference>
<feature type="transmembrane region" description="Helical" evidence="9">
    <location>
        <begin position="153"/>
        <end position="173"/>
    </location>
</feature>
<feature type="transmembrane region" description="Helical" evidence="9">
    <location>
        <begin position="291"/>
        <end position="309"/>
    </location>
</feature>
<dbReference type="InterPro" id="IPR014755">
    <property type="entry name" value="Cu-Rt/internalin_Ig-like"/>
</dbReference>
<feature type="transmembrane region" description="Helical" evidence="9">
    <location>
        <begin position="329"/>
        <end position="349"/>
    </location>
</feature>
<dbReference type="InterPro" id="IPR007348">
    <property type="entry name" value="CopC_dom"/>
</dbReference>
<keyword evidence="6 9" id="KW-1133">Transmembrane helix</keyword>
<gene>
    <name evidence="13" type="ORF">FOE78_11345</name>
</gene>
<evidence type="ECO:0000256" key="3">
    <source>
        <dbReference type="ARBA" id="ARBA00022692"/>
    </source>
</evidence>
<dbReference type="KEGG" id="mik:FOE78_11345"/>
<dbReference type="OrthoDB" id="5242236at2"/>
<keyword evidence="3 9" id="KW-0812">Transmembrane</keyword>
<evidence type="ECO:0000313" key="14">
    <source>
        <dbReference type="Proteomes" id="UP000319263"/>
    </source>
</evidence>
<organism evidence="13 14">
    <name type="scientific">Microlunatus elymi</name>
    <dbReference type="NCBI Taxonomy" id="2596828"/>
    <lineage>
        <taxon>Bacteria</taxon>
        <taxon>Bacillati</taxon>
        <taxon>Actinomycetota</taxon>
        <taxon>Actinomycetes</taxon>
        <taxon>Propionibacteriales</taxon>
        <taxon>Propionibacteriaceae</taxon>
        <taxon>Microlunatus</taxon>
    </lineage>
</organism>
<feature type="domain" description="Copper resistance protein D" evidence="12">
    <location>
        <begin position="321"/>
        <end position="415"/>
    </location>
</feature>
<evidence type="ECO:0000256" key="2">
    <source>
        <dbReference type="ARBA" id="ARBA00022475"/>
    </source>
</evidence>
<evidence type="ECO:0000256" key="4">
    <source>
        <dbReference type="ARBA" id="ARBA00022723"/>
    </source>
</evidence>
<dbReference type="InterPro" id="IPR008457">
    <property type="entry name" value="Cu-R_CopD_dom"/>
</dbReference>
<feature type="domain" description="CopC" evidence="11">
    <location>
        <begin position="30"/>
        <end position="127"/>
    </location>
</feature>
<feature type="transmembrane region" description="Helical" evidence="9">
    <location>
        <begin position="394"/>
        <end position="415"/>
    </location>
</feature>
<dbReference type="Pfam" id="PF04234">
    <property type="entry name" value="CopC"/>
    <property type="match status" value="1"/>
</dbReference>
<keyword evidence="7" id="KW-0186">Copper</keyword>
<keyword evidence="4" id="KW-0479">Metal-binding</keyword>
<evidence type="ECO:0000256" key="9">
    <source>
        <dbReference type="SAM" id="Phobius"/>
    </source>
</evidence>
<feature type="transmembrane region" description="Helical" evidence="9">
    <location>
        <begin position="252"/>
        <end position="271"/>
    </location>
</feature>
<reference evidence="13 14" key="1">
    <citation type="submission" date="2019-07" db="EMBL/GenBank/DDBJ databases">
        <title>Microlunatus dokdonensis sp. nov. isolated from the rhizospheric soil of the wild plant Elymus tsukushiensis.</title>
        <authorList>
            <person name="Ghim S.-Y."/>
            <person name="Hwang Y.-J."/>
            <person name="Son J.-S."/>
            <person name="Shin J.-H."/>
        </authorList>
    </citation>
    <scope>NUCLEOTIDE SEQUENCE [LARGE SCALE GENOMIC DNA]</scope>
    <source>
        <strain evidence="13 14">KUDC0627</strain>
    </source>
</reference>
<dbReference type="Gene3D" id="2.60.40.1220">
    <property type="match status" value="1"/>
</dbReference>
<dbReference type="InterPro" id="IPR014756">
    <property type="entry name" value="Ig_E-set"/>
</dbReference>
<evidence type="ECO:0000256" key="1">
    <source>
        <dbReference type="ARBA" id="ARBA00004651"/>
    </source>
</evidence>
<evidence type="ECO:0000256" key="6">
    <source>
        <dbReference type="ARBA" id="ARBA00022989"/>
    </source>
</evidence>
<dbReference type="PANTHER" id="PTHR34820">
    <property type="entry name" value="INNER MEMBRANE PROTEIN YEBZ"/>
    <property type="match status" value="1"/>
</dbReference>
<feature type="transmembrane region" description="Helical" evidence="9">
    <location>
        <begin position="222"/>
        <end position="240"/>
    </location>
</feature>
<dbReference type="Pfam" id="PF05425">
    <property type="entry name" value="CopD"/>
    <property type="match status" value="1"/>
</dbReference>
<dbReference type="GO" id="GO:0046688">
    <property type="term" value="P:response to copper ion"/>
    <property type="evidence" value="ECO:0007669"/>
    <property type="project" value="InterPro"/>
</dbReference>
<keyword evidence="8 9" id="KW-0472">Membrane</keyword>
<keyword evidence="5 10" id="KW-0732">Signal</keyword>
<dbReference type="Proteomes" id="UP000319263">
    <property type="component" value="Chromosome"/>
</dbReference>
<feature type="signal peptide" evidence="10">
    <location>
        <begin position="1"/>
        <end position="29"/>
    </location>
</feature>
<dbReference type="GO" id="GO:0005507">
    <property type="term" value="F:copper ion binding"/>
    <property type="evidence" value="ECO:0007669"/>
    <property type="project" value="InterPro"/>
</dbReference>
<evidence type="ECO:0000313" key="13">
    <source>
        <dbReference type="EMBL" id="QDP96418.1"/>
    </source>
</evidence>
<proteinExistence type="predicted"/>
<dbReference type="GO" id="GO:0042597">
    <property type="term" value="C:periplasmic space"/>
    <property type="evidence" value="ECO:0007669"/>
    <property type="project" value="InterPro"/>
</dbReference>
<dbReference type="SUPFAM" id="SSF81296">
    <property type="entry name" value="E set domains"/>
    <property type="match status" value="1"/>
</dbReference>
<evidence type="ECO:0000256" key="5">
    <source>
        <dbReference type="ARBA" id="ARBA00022729"/>
    </source>
</evidence>
<evidence type="ECO:0000256" key="10">
    <source>
        <dbReference type="SAM" id="SignalP"/>
    </source>
</evidence>
<evidence type="ECO:0000259" key="12">
    <source>
        <dbReference type="Pfam" id="PF05425"/>
    </source>
</evidence>
<dbReference type="RefSeq" id="WP_143986384.1">
    <property type="nucleotide sequence ID" value="NZ_CP041692.1"/>
</dbReference>
<keyword evidence="14" id="KW-1185">Reference proteome</keyword>
<evidence type="ECO:0000256" key="8">
    <source>
        <dbReference type="ARBA" id="ARBA00023136"/>
    </source>
</evidence>
<dbReference type="GO" id="GO:0005886">
    <property type="term" value="C:plasma membrane"/>
    <property type="evidence" value="ECO:0007669"/>
    <property type="project" value="UniProtKB-SubCell"/>
</dbReference>
<evidence type="ECO:0008006" key="15">
    <source>
        <dbReference type="Google" id="ProtNLM"/>
    </source>
</evidence>
<comment type="subcellular location">
    <subcellularLocation>
        <location evidence="1">Cell membrane</location>
        <topology evidence="1">Multi-pass membrane protein</topology>
    </subcellularLocation>
</comment>
<dbReference type="InterPro" id="IPR032694">
    <property type="entry name" value="CopC/D"/>
</dbReference>
<feature type="chain" id="PRO_5022008866" description="Copper transport protein" evidence="10">
    <location>
        <begin position="30"/>
        <end position="532"/>
    </location>
</feature>
<dbReference type="GO" id="GO:0006825">
    <property type="term" value="P:copper ion transport"/>
    <property type="evidence" value="ECO:0007669"/>
    <property type="project" value="InterPro"/>
</dbReference>
<accession>A0A516PZ25</accession>
<keyword evidence="2" id="KW-1003">Cell membrane</keyword>
<evidence type="ECO:0000256" key="7">
    <source>
        <dbReference type="ARBA" id="ARBA00023008"/>
    </source>
</evidence>